<evidence type="ECO:0000256" key="16">
    <source>
        <dbReference type="ARBA" id="ARBA00075118"/>
    </source>
</evidence>
<reference evidence="22 23" key="1">
    <citation type="journal article" date="2022" name="Nat. Ecol. Evol.">
        <title>A masculinizing supergene underlies an exaggerated male reproductive morph in a spider.</title>
        <authorList>
            <person name="Hendrickx F."/>
            <person name="De Corte Z."/>
            <person name="Sonet G."/>
            <person name="Van Belleghem S.M."/>
            <person name="Kostlbacher S."/>
            <person name="Vangestel C."/>
        </authorList>
    </citation>
    <scope>NUCLEOTIDE SEQUENCE [LARGE SCALE GENOMIC DNA]</scope>
    <source>
        <strain evidence="22">W744_W776</strain>
    </source>
</reference>
<accession>A0AAV6V456</accession>
<dbReference type="Gene3D" id="3.30.70.330">
    <property type="match status" value="4"/>
</dbReference>
<feature type="compositionally biased region" description="Basic and acidic residues" evidence="19">
    <location>
        <begin position="1773"/>
        <end position="1796"/>
    </location>
</feature>
<feature type="compositionally biased region" description="Basic residues" evidence="19">
    <location>
        <begin position="2487"/>
        <end position="2499"/>
    </location>
</feature>
<keyword evidence="23" id="KW-1185">Reference proteome</keyword>
<feature type="compositionally biased region" description="Basic and acidic residues" evidence="19">
    <location>
        <begin position="2703"/>
        <end position="2725"/>
    </location>
</feature>
<evidence type="ECO:0000256" key="7">
    <source>
        <dbReference type="ARBA" id="ARBA00022884"/>
    </source>
</evidence>
<feature type="compositionally biased region" description="Basic and acidic residues" evidence="19">
    <location>
        <begin position="120"/>
        <end position="140"/>
    </location>
</feature>
<dbReference type="InterPro" id="IPR012677">
    <property type="entry name" value="Nucleotide-bd_a/b_plait_sf"/>
</dbReference>
<comment type="caution">
    <text evidence="22">The sequence shown here is derived from an EMBL/GenBank/DDBJ whole genome shotgun (WGS) entry which is preliminary data.</text>
</comment>
<feature type="compositionally biased region" description="Basic and acidic residues" evidence="19">
    <location>
        <begin position="2640"/>
        <end position="2650"/>
    </location>
</feature>
<dbReference type="CDD" id="cd12350">
    <property type="entry name" value="RRM3_SHARP"/>
    <property type="match status" value="1"/>
</dbReference>
<dbReference type="GO" id="GO:0007219">
    <property type="term" value="P:Notch signaling pathway"/>
    <property type="evidence" value="ECO:0007669"/>
    <property type="project" value="UniProtKB-KW"/>
</dbReference>
<proteinExistence type="inferred from homology"/>
<sequence length="5256" mass="588523">MVRETRYLWIGNLPHTIREERILEHFKRYGKVQSVKILPKKQQEEDNSACATVAFIDIKSASKAHNADNKIDDRTLKTDYYEPPASSTASSAIYIHERDDTLVRPAPAPYAAGRTPRYGINEERNYDRPGHYYADREPYMRRPLGIGYHDEDNYQGRAKSRDRYSRSTPGNNYVEGAERNQNHFRPHNARPHFDQQRYPADNQYPNDREPAAIPNSRINNRRPNNSTPQTPTSAVVPSVSSPTVKPESRPRRTKRRSPSRTPSGSRSNSRSRSRSSSGSRSSSSSSKLRSSSSDSSGGSRSPSKSRSPVSASYGSQQTTNSKGSRSERPSSAISTPSSFLPSAVSAPPIPNVTPSQNCSTLTIEENHCSERGDEKRPLGICVRNLPVRSTDTSLKDGLFHEYKKHGKVTMVKVIGQGTDRYAVVCFKKTEDVDKALEVSKDKLFFGCKIEVTAHEGLDAEDNEFRPLEAELDEFHPKATRTLFIGNLEKDITTQELRDHFEQFGEIIEIDIKKQGTGASYAFIQYSDIGSVVKAMRKLDGENLGANRIKLGFGKSMPTNCVWLDGIVDSVSDKFLARHFSRFGIVAYTAVDREKGHALVFYENVEFAQIAVSEMRGRILQGKKLQVDFASRECQTTFFDKLEMTGQLVPGDGTRPWERRERRGPEFEVIRNDDRDTRVGFENRTYPRYEGQPRPPRGSFRGGNAGQRVGFSSRGRGQSFPGRYEVPHEDERRHRYNTREENNLMEVTMFDSKAERPKYVEGPLPPDCPNRNKRRDNKLRNSISDQESHHSQSPPRSRHQSRSTSPASSKDRKATTPKDRSQHHRTKSPGGSHNSSLINSPAISDDLEGNSDYRDSRRNSGVKPEDLASELSYVSPRSVCSEKEDRSLTKAETDSLRSLSKVETDSVRSRSSLDVESADETDHLAQMERKKRLLASSNLKGGKELNLLVTKTLVDRMKAKVLPNNHKSPKLNCVSGSPAEEGKCDIDVQLEKPQQMESANTDLKYLQKRQVQLLHLLEHLGDSLNEGLIDGERLGLKKGRSPSDAASLLYDSETLKALIKEEFGIKLCNSSIKDPSILAKLKSKIESMEGSDCISLSLDSFIFQKHLDPRRGSDQHSVSSGNTLPNCRRISVDNETGLPSTQGAIDSLFCIPSPTRADVLWKKECNSFSDNFSDIDCSLPSSHVKTEFVTDDDTISKKSLNSSFPLDFPSRLLSLRTVSDIRHEIKRERDVSPLSLPLPKFAASLRSPKSSPSVLMSPKSTTAHSPRAGLSPSSYASSKNLRILDLFSDFQVEKKVKESVAEEKVNGVSISPVESMFETETTNEAIELMANFESIQSPKSNSDKIKEHQSSSESESSPSASPNRPSIEDRIKALDEKFNVWSGSTRLPVTPDVLPAPLPETPRAQVKRSRFTFLAPDTRSEPSDIVKSLLAKSTIFDQDSKRLQHIDEKYEPQDVKVETSQALKPTFRTKAAAKEFSIPIAPPVQPLNQSSFVKTDPLVAQGVAPCTPSLTPPALTPPQNTSAPVLSPVTPVLQQYNAPVVSPQAFTPCSPCTTPSLPHTNFAVKALDSVVSSIDKDLNDHLMKAPLVFNSVKPKTEPNFHMNSSALATTLKSPLHCSVDIPAHPVVLTSPPGIKKEPSSPTDSVTEIVCKFEIDCKVPMKKETLSNNVTNIPVIKDIPVTLSKDHVQFNSIDHNKKEFCDSKDPRLAFHEGSSHWRDNGCKDGIKVNMDSCAKPFVNNPGLDSVSAACPATKKRVSSIDSTESESSKSVKSLDSSRDSQEISWVKQEKTSEPEPKKPKLSKSFAFEGSVSPPTQQHSRKNDKKEKPVKTEKPKISTTKTSSNIPEKVKLDIKTVTKLESRDKDRLKSEQKNKEEKTTKSRDSKETVSSKEHRIKSRERKNSEKDIKSNTSNNPSNKVKKDQQVGKSDSKHDNKRESDKKHESKKEGKQENKSESKHESRTDKHESKNDIKHESKSDKHESKASSKHENKQESKMESKNDKHESKIDSKQESKSDNKHESKNDNKHSSKSDSRHESRSECRHESKNESRHESKTDSKHEGKSENRHEGKSENRHEGKSEIRHEGKGHEGKSESRHEGKSESRHEGKSESRHEGKSEDRHEGKNENRHENKAEVKSDNKHDNKLKSKNEDKYECKNESESEGKSEDAKSDKKQGEKKSKKSSVSSLPFDWAKWMDDEPVYFSMYDKVKARSSKSQVLKHQTNDLESVRQKFSKLKQRRAKREDKSKSIDSDKDSDTGSHHSSESDSQTKSSKSKQPRKRKLVIDSSSDDDRAPHDSSSRISKIDKDFSDSATDSDFEYNVSRKQASNMKVRKKKTEVLDSDSSDSDSNFHHSKSQSSTSKNASHNRIKSRTEKLKKVVKSDYEISDAEMHHKSKEKENKLKKLKKEKTVDVKTEYESMDYELQKKHDETKNYKKKMSKDSRSQEPEISSSQKKLKSENSSKEKLVSPKERKSESSNEKMQIDDNEKHKPFSKKRKKSKKMSKSKERRSISEKTYHQVSRKLDDSDAKSSLPVLSPKPSNLMPDKQLSPPCLQAGIFSDNDFSDLDFEAHSNDIDMKIDMWKQDSNSDKPSKTKKKDSSAKSQNIFPEQDSMHSFFDKLSDITDSEPGKEHTDCMSDVPSDCQKLEFPTRKESTNSSPHKNKHEKHHDHGTKQESNKYPDTHCSSSKEERRKKKSKKQSKEKKKKSREEKETSDTKEESRKPSEEHYGKVTPKPESPKSLFDTLAGDDDSMYSNLHIEVVSREESSRNFEDDFMLVTEDMTPFGDDGPSKREEKLLERRFEEEAAKETRRLEAELFSTGRDSWHMDEKDYDDLEPSSDAMCEEKHVNEIDSMIDTQENIFTGLDLHSSGTEPSQNETDVFLSGHSESDSYKLDDKEINEEIEDQRKIEDDLAVTALLQEMNSGEISAPELTKETDYLDPLIETHPEETMNYLIPDDGENSLHIASSPEVQGNESQDEKLEASDMLLSPASNSEPPALEISNVEDSVLIRIEETIPGSNENLKVEVVTSTEIIKEIKPISCYDFHDEDSMELAESKPPVIDIPVIETVEQPMLSTSPKGDRFKLGKAKEKSPTKLEINEDTDNELDSEITKGQLTHFEDITMDTVDSKDDDNPPILIPVEAPHTIVSESKPKEIHQSPIKESHIQTTTSIKTITHPVESTESIFDKLVSDIDKQFGEILNHITDQPKPASKTYMISDSFVHPKPDSKLYMISDSHRYPKTESKPYMISDSHNTSPRLEPKPYMISDSHNTSPRLEPKPYMASDIHNRSPVPIHIPDAIDTNSNDSSILHNSGLFDPPEEIQPLIRPYSEHLEEHNKAENYDKEMRLVKDNILQPLTVTNNLPLTHGNSLHSSSDIPTNQPVPKVDVTTPSVIYSSCSQNHDQYTTASNTKAVTDNNHTNNFLLDLFGPNSVEPETNENYSPHKLKIDESIVSHADSKNKNEDSDISSTDNNHSSQTSTSFEISEVNEQNEATEFNQDIFERASDSVKDPKIPQLLSFSSDQLFNELKNKSAETNDNLSLHTDVSVIKIPKTVSKVEDSVQIENNDTNFHSDYVDTSDRFDVELPGERDLGKSIEDHFSIEDSLAIKTRSMDAESVCSDTTDITIPETKGESEINLLPAQEDEPMLEEVEPIVVDEITKPKVERPRRGRKPKTRKHAETSQERKQQQKQEALPEVVNVIHTRSSSRRSRPTSTETPRRSLRSDNSEPSILREFSRKKRYSMDEASLPEPEKEMSEEPSEGLASDSGIKDIVDKSPTKQEEPKRKRGRKKKVSGNSQTSEKFEAKVEDTTESVKEFHRTKESRLLYSVSANDKDQKIHKDNASSKADVYDFCEEVEDVDYTLMSVKEKLHDTSRNNTSNDLKHEKLESKHDRTTDQKLERASEQKHEKMLDPKQDKTVEHKYEIDQKQETNIEPKHTRTADQKHGRLADHKRSKSSDLEHDRTTEAVSEKDKKIIDSGIVEDHEHSHKEQLTEVKEHNKKISIIIRVSSGISEVVQRSASLNEETKLEHPKSEKTSTKHDTSVSDVPYNGPCKSTRKSTRLLMQKDSTVESMKSVDEVIEDVIKSHGDPPTDDVTERRMTRRSRSNRRSEEGSSREMVSLENSNDNMDDKNANEPVHFIRDNAVKDYPEDKKKISSQLSETSQNSDTSTTESDKTSERGSAGFSLRGYRIRQTQAANKSESCKEVSVVSSLTTSDNESQRKESSLSNSSDEKTNDIPRREHRKLKEVPKEFKITTGDSHINPNTLPVLKLEINRVKLDAHKEILSEKISENEDSNSRASPARVDPVTGILPCSNETKASNSELITNTSFEESGNISKNLVSDQSVYPSVLNIKNISKVSLPASEGVSVISVIQESSKNTQQNVPNEPIPLVPNLRSRQPSAIHPPTISTPQPFIHEKHPSTEKEVEPPKRAIKKNSVPASVLTIANSVIATSTITAVTATEPLGVVTNLAYAHASQGQYPVITDSATPTLSSPTAISPHDRNVNLPPKAQPAHIYEPHVRTSGVATPTSVVHITAAMVPNVQKTSMTSAPSNKAELLPTNIVPTLVSEQHHFTSSSSCKPVLFTTQAPLDHPAIGVKSEVHHPATTSSSGHGVPVATTWSSSKITSSRITESHAHINQNIQQAYPLKVAKVAHNVNSAFSQQPALLYEEMMTTPHLVNSAGGGVISEIVPNLQQRHKEYLASQDRTRGVPSDLAIRGNPTPPDTPTPPSDMHPHGRQTSRMAIINPSINPEYNAYLQHQMMFAHNLPYGAGIHPEIMAASFLGIGSPYVAAPGNFKQPPTNHRQPMDESAKVLNEMSQFQQQEGEKSRSKSSRSKSDYVTQKEMQKLAKMEGRGEDPKGRHLHEKVPSTSAIAPHSMRQQHYPVLQMSERYTDSPGLYIAGQGRGQQIPPIAGQLDDHKPDGGVHHPSHLYKDKPDAIQPPVAHQSTNLYARPNPLASQAHLDGRSSTPAHSPMYAASTKKDHPPPSHHSFPPGEVPPTKPHHPGVRATPLGQPSISPGLQPAHSPMPWGAPVIQPQLAQSPHQMLEGIGRRGAHMGLMPEGPINAPPPAHGMAHVNVPRTPPIANQVPIHSDQLLLQNHPVIWQGLLALKNDQAAVQMHYVSGNAVIAKQSLPPLIHESGETGLLRIAQRMRLEAMQIEGVRKKLQMPEEHCILLALPCGKDPMDVRQQTINLKEGFISYLGKKRAAGIVNAAAPGSQQPMYVIHIFPSCEFTDENLARTAPDMLQACSGINHLVIIIATV</sequence>
<keyword evidence="5" id="KW-0597">Phosphoprotein</keyword>
<evidence type="ECO:0000259" key="20">
    <source>
        <dbReference type="PROSITE" id="PS50102"/>
    </source>
</evidence>
<feature type="region of interest" description="Disordered" evidence="19">
    <location>
        <begin position="2206"/>
        <end position="2544"/>
    </location>
</feature>
<feature type="compositionally biased region" description="Polar residues" evidence="19">
    <location>
        <begin position="313"/>
        <end position="340"/>
    </location>
</feature>
<dbReference type="SMART" id="SM00360">
    <property type="entry name" value="RRM"/>
    <property type="match status" value="4"/>
</dbReference>
<feature type="domain" description="RRM" evidence="20">
    <location>
        <begin position="480"/>
        <end position="555"/>
    </location>
</feature>
<feature type="compositionally biased region" description="Basic and acidic residues" evidence="19">
    <location>
        <begin position="4067"/>
        <end position="4092"/>
    </location>
</feature>
<feature type="domain" description="RRM" evidence="20">
    <location>
        <begin position="378"/>
        <end position="456"/>
    </location>
</feature>
<feature type="compositionally biased region" description="Basic and acidic residues" evidence="19">
    <location>
        <begin position="3710"/>
        <end position="3719"/>
    </location>
</feature>
<feature type="compositionally biased region" description="Basic and acidic residues" evidence="19">
    <location>
        <begin position="4837"/>
        <end position="4853"/>
    </location>
</feature>
<dbReference type="InterPro" id="IPR034173">
    <property type="entry name" value="SHARP_RRM2"/>
</dbReference>
<feature type="region of interest" description="Disordered" evidence="19">
    <location>
        <begin position="4899"/>
        <end position="4923"/>
    </location>
</feature>
<feature type="compositionally biased region" description="Low complexity" evidence="19">
    <location>
        <begin position="2525"/>
        <end position="2536"/>
    </location>
</feature>
<feature type="compositionally biased region" description="Basic and acidic residues" evidence="19">
    <location>
        <begin position="3651"/>
        <end position="3660"/>
    </location>
</feature>
<feature type="compositionally biased region" description="Basic residues" evidence="19">
    <location>
        <begin position="2269"/>
        <end position="2278"/>
    </location>
</feature>
<feature type="compositionally biased region" description="Basic and acidic residues" evidence="19">
    <location>
        <begin position="2570"/>
        <end position="2596"/>
    </location>
</feature>
<dbReference type="SUPFAM" id="SSF54928">
    <property type="entry name" value="RNA-binding domain, RBD"/>
    <property type="match status" value="2"/>
</dbReference>
<feature type="compositionally biased region" description="Low complexity" evidence="19">
    <location>
        <begin position="259"/>
        <end position="312"/>
    </location>
</feature>
<feature type="compositionally biased region" description="Basic and acidic residues" evidence="19">
    <location>
        <begin position="850"/>
        <end position="865"/>
    </location>
</feature>
<feature type="region of interest" description="Disordered" evidence="19">
    <location>
        <begin position="3633"/>
        <end position="3812"/>
    </location>
</feature>
<feature type="compositionally biased region" description="Basic and acidic residues" evidence="19">
    <location>
        <begin position="2367"/>
        <end position="2442"/>
    </location>
</feature>
<dbReference type="GO" id="GO:0005634">
    <property type="term" value="C:nucleus"/>
    <property type="evidence" value="ECO:0007669"/>
    <property type="project" value="UniProtKB-SubCell"/>
</dbReference>
<evidence type="ECO:0000256" key="1">
    <source>
        <dbReference type="ARBA" id="ARBA00004123"/>
    </source>
</evidence>
<dbReference type="PROSITE" id="PS50917">
    <property type="entry name" value="SPOC"/>
    <property type="match status" value="1"/>
</dbReference>
<gene>
    <name evidence="22" type="ORF">JTE90_020732</name>
</gene>
<dbReference type="FunFam" id="2.40.290.10:FF:000002">
    <property type="entry name" value="Spen family transcriptional repressor"/>
    <property type="match status" value="1"/>
</dbReference>
<feature type="domain" description="RRM" evidence="20">
    <location>
        <begin position="559"/>
        <end position="631"/>
    </location>
</feature>
<dbReference type="SUPFAM" id="SSF100939">
    <property type="entry name" value="SPOC domain-like"/>
    <property type="match status" value="1"/>
</dbReference>
<name>A0AAV6V456_9ARAC</name>
<feature type="region of interest" description="Disordered" evidence="19">
    <location>
        <begin position="1752"/>
        <end position="2187"/>
    </location>
</feature>
<organism evidence="22 23">
    <name type="scientific">Oedothorax gibbosus</name>
    <dbReference type="NCBI Taxonomy" id="931172"/>
    <lineage>
        <taxon>Eukaryota</taxon>
        <taxon>Metazoa</taxon>
        <taxon>Ecdysozoa</taxon>
        <taxon>Arthropoda</taxon>
        <taxon>Chelicerata</taxon>
        <taxon>Arachnida</taxon>
        <taxon>Araneae</taxon>
        <taxon>Araneomorphae</taxon>
        <taxon>Entelegynae</taxon>
        <taxon>Araneoidea</taxon>
        <taxon>Linyphiidae</taxon>
        <taxon>Erigoninae</taxon>
        <taxon>Oedothorax</taxon>
    </lineage>
</organism>
<evidence type="ECO:0000313" key="23">
    <source>
        <dbReference type="Proteomes" id="UP000827092"/>
    </source>
</evidence>
<feature type="compositionally biased region" description="Basic residues" evidence="19">
    <location>
        <begin position="2687"/>
        <end position="2702"/>
    </location>
</feature>
<keyword evidence="8" id="KW-0914">Notch signaling pathway</keyword>
<keyword evidence="6" id="KW-0677">Repeat</keyword>
<feature type="region of interest" description="Disordered" evidence="19">
    <location>
        <begin position="3236"/>
        <end position="3269"/>
    </location>
</feature>
<feature type="compositionally biased region" description="Basic and acidic residues" evidence="19">
    <location>
        <begin position="4408"/>
        <end position="4422"/>
    </location>
</feature>
<feature type="compositionally biased region" description="Low complexity" evidence="19">
    <location>
        <begin position="213"/>
        <end position="244"/>
    </location>
</feature>
<dbReference type="FunFam" id="3.30.70.330:FF:000143">
    <property type="entry name" value="msx2-interacting protein-like isoform X1"/>
    <property type="match status" value="1"/>
</dbReference>
<dbReference type="EMBL" id="JAFNEN010000159">
    <property type="protein sequence ID" value="KAG8191485.1"/>
    <property type="molecule type" value="Genomic_DNA"/>
</dbReference>
<dbReference type="GO" id="GO:0003677">
    <property type="term" value="F:DNA binding"/>
    <property type="evidence" value="ECO:0007669"/>
    <property type="project" value="UniProtKB-KW"/>
</dbReference>
<evidence type="ECO:0000256" key="12">
    <source>
        <dbReference type="ARBA" id="ARBA00023159"/>
    </source>
</evidence>
<evidence type="ECO:0000256" key="18">
    <source>
        <dbReference type="PROSITE-ProRule" id="PRU00176"/>
    </source>
</evidence>
<dbReference type="InterPro" id="IPR000504">
    <property type="entry name" value="RRM_dom"/>
</dbReference>
<feature type="compositionally biased region" description="Basic and acidic residues" evidence="19">
    <location>
        <begin position="1845"/>
        <end position="1890"/>
    </location>
</feature>
<feature type="compositionally biased region" description="Polar residues" evidence="19">
    <location>
        <begin position="828"/>
        <end position="841"/>
    </location>
</feature>
<feature type="region of interest" description="Disordered" evidence="19">
    <location>
        <begin position="2860"/>
        <end position="2890"/>
    </location>
</feature>
<evidence type="ECO:0000256" key="10">
    <source>
        <dbReference type="ARBA" id="ARBA00023054"/>
    </source>
</evidence>
<feature type="compositionally biased region" description="Basic and acidic residues" evidence="19">
    <location>
        <begin position="3074"/>
        <end position="3090"/>
    </location>
</feature>
<feature type="compositionally biased region" description="Basic and acidic residues" evidence="19">
    <location>
        <begin position="3874"/>
        <end position="3968"/>
    </location>
</feature>
<feature type="region of interest" description="Disordered" evidence="19">
    <location>
        <begin position="4011"/>
        <end position="4241"/>
    </location>
</feature>
<dbReference type="CDD" id="cd12349">
    <property type="entry name" value="RRM2_SHARP"/>
    <property type="match status" value="1"/>
</dbReference>
<dbReference type="FunFam" id="3.30.70.330:FF:000088">
    <property type="entry name" value="msx2-interacting protein-like isoform X1"/>
    <property type="match status" value="1"/>
</dbReference>
<feature type="compositionally biased region" description="Basic and acidic residues" evidence="19">
    <location>
        <begin position="724"/>
        <end position="741"/>
    </location>
</feature>
<evidence type="ECO:0000256" key="5">
    <source>
        <dbReference type="ARBA" id="ARBA00022553"/>
    </source>
</evidence>
<feature type="compositionally biased region" description="Polar residues" evidence="19">
    <location>
        <begin position="1834"/>
        <end position="1843"/>
    </location>
</feature>
<feature type="compositionally biased region" description="Basic and acidic residues" evidence="19">
    <location>
        <begin position="3761"/>
        <end position="3777"/>
    </location>
</feature>
<keyword evidence="4" id="KW-0678">Repressor</keyword>
<evidence type="ECO:0000256" key="8">
    <source>
        <dbReference type="ARBA" id="ARBA00022976"/>
    </source>
</evidence>
<keyword evidence="10" id="KW-0175">Coiled coil</keyword>
<dbReference type="FunFam" id="3.30.70.330:FF:000118">
    <property type="entry name" value="msx2-interacting protein-like isoform X1"/>
    <property type="match status" value="1"/>
</dbReference>
<evidence type="ECO:0000256" key="19">
    <source>
        <dbReference type="SAM" id="MobiDB-lite"/>
    </source>
</evidence>
<feature type="compositionally biased region" description="Basic and acidic residues" evidence="19">
    <location>
        <begin position="2667"/>
        <end position="2686"/>
    </location>
</feature>
<feature type="compositionally biased region" description="Basic residues" evidence="19">
    <location>
        <begin position="2656"/>
        <end position="2666"/>
    </location>
</feature>
<evidence type="ECO:0000256" key="6">
    <source>
        <dbReference type="ARBA" id="ARBA00022737"/>
    </source>
</evidence>
<keyword evidence="3" id="KW-0488">Methylation</keyword>
<feature type="compositionally biased region" description="Basic and acidic residues" evidence="19">
    <location>
        <begin position="4211"/>
        <end position="4241"/>
    </location>
</feature>
<keyword evidence="9" id="KW-0805">Transcription regulation</keyword>
<dbReference type="Gene3D" id="2.40.290.10">
    <property type="match status" value="1"/>
</dbReference>
<dbReference type="Proteomes" id="UP000827092">
    <property type="component" value="Unassembled WGS sequence"/>
</dbReference>
<dbReference type="InterPro" id="IPR034174">
    <property type="entry name" value="SHARP_RRM3"/>
</dbReference>
<feature type="region of interest" description="Disordered" evidence="19">
    <location>
        <begin position="2570"/>
        <end position="2746"/>
    </location>
</feature>
<dbReference type="InterPro" id="IPR016194">
    <property type="entry name" value="SPOC-like_C_dom_sf"/>
</dbReference>
<evidence type="ECO:0000256" key="3">
    <source>
        <dbReference type="ARBA" id="ARBA00022481"/>
    </source>
</evidence>
<feature type="domain" description="RRM" evidence="20">
    <location>
        <begin position="6"/>
        <end position="83"/>
    </location>
</feature>
<evidence type="ECO:0000256" key="2">
    <source>
        <dbReference type="ARBA" id="ARBA00005387"/>
    </source>
</evidence>
<feature type="compositionally biased region" description="Basic and acidic residues" evidence="19">
    <location>
        <begin position="4017"/>
        <end position="4036"/>
    </location>
</feature>
<feature type="compositionally biased region" description="Basic residues" evidence="19">
    <location>
        <begin position="2228"/>
        <end position="2237"/>
    </location>
</feature>
<evidence type="ECO:0000313" key="22">
    <source>
        <dbReference type="EMBL" id="KAG8191485.1"/>
    </source>
</evidence>
<dbReference type="GO" id="GO:0003714">
    <property type="term" value="F:transcription corepressor activity"/>
    <property type="evidence" value="ECO:0007669"/>
    <property type="project" value="UniProtKB-ARBA"/>
</dbReference>
<feature type="region of interest" description="Disordered" evidence="19">
    <location>
        <begin position="4698"/>
        <end position="4730"/>
    </location>
</feature>
<evidence type="ECO:0000256" key="11">
    <source>
        <dbReference type="ARBA" id="ARBA00023125"/>
    </source>
</evidence>
<feature type="region of interest" description="Disordered" evidence="19">
    <location>
        <begin position="4952"/>
        <end position="5023"/>
    </location>
</feature>
<feature type="compositionally biased region" description="Pro residues" evidence="19">
    <location>
        <begin position="4713"/>
        <end position="4724"/>
    </location>
</feature>
<feature type="compositionally biased region" description="Polar residues" evidence="19">
    <location>
        <begin position="4149"/>
        <end position="4158"/>
    </location>
</feature>
<feature type="compositionally biased region" description="Polar residues" evidence="19">
    <location>
        <begin position="2864"/>
        <end position="2874"/>
    </location>
</feature>
<keyword evidence="12" id="KW-0010">Activator</keyword>
<feature type="compositionally biased region" description="Basic and acidic residues" evidence="19">
    <location>
        <begin position="148"/>
        <end position="165"/>
    </location>
</feature>
<dbReference type="PANTHER" id="PTHR23189">
    <property type="entry name" value="RNA RECOGNITION MOTIF-CONTAINING"/>
    <property type="match status" value="1"/>
</dbReference>
<feature type="region of interest" description="Disordered" evidence="19">
    <location>
        <begin position="105"/>
        <end position="357"/>
    </location>
</feature>
<keyword evidence="7 18" id="KW-0694">RNA-binding</keyword>
<dbReference type="InterPro" id="IPR035979">
    <property type="entry name" value="RBD_domain_sf"/>
</dbReference>
<dbReference type="GO" id="GO:0003723">
    <property type="term" value="F:RNA binding"/>
    <property type="evidence" value="ECO:0007669"/>
    <property type="project" value="UniProtKB-UniRule"/>
</dbReference>
<keyword evidence="13" id="KW-0804">Transcription</keyword>
<feature type="compositionally biased region" description="Basic and acidic residues" evidence="19">
    <location>
        <begin position="4909"/>
        <end position="4923"/>
    </location>
</feature>
<evidence type="ECO:0000256" key="9">
    <source>
        <dbReference type="ARBA" id="ARBA00023015"/>
    </source>
</evidence>
<feature type="compositionally biased region" description="Basic and acidic residues" evidence="19">
    <location>
        <begin position="2286"/>
        <end position="2306"/>
    </location>
</feature>
<feature type="compositionally biased region" description="Polar residues" evidence="19">
    <location>
        <begin position="3461"/>
        <end position="3484"/>
    </location>
</feature>
<feature type="region of interest" description="Disordered" evidence="19">
    <location>
        <begin position="3861"/>
        <end position="3968"/>
    </location>
</feature>
<feature type="compositionally biased region" description="Basic and acidic residues" evidence="19">
    <location>
        <begin position="879"/>
        <end position="912"/>
    </location>
</feature>
<feature type="region of interest" description="Disordered" evidence="19">
    <location>
        <begin position="681"/>
        <end position="922"/>
    </location>
</feature>
<feature type="domain" description="SPOC" evidence="21">
    <location>
        <begin position="5087"/>
        <end position="5256"/>
    </location>
</feature>
<feature type="compositionally biased region" description="Basic and acidic residues" evidence="19">
    <location>
        <begin position="1340"/>
        <end position="1349"/>
    </location>
</feature>
<dbReference type="Pfam" id="PF00076">
    <property type="entry name" value="RRM_1"/>
    <property type="match status" value="3"/>
</dbReference>
<feature type="compositionally biased region" description="Basic residues" evidence="19">
    <location>
        <begin position="3661"/>
        <end position="3670"/>
    </location>
</feature>
<feature type="region of interest" description="Disordered" evidence="19">
    <location>
        <begin position="3449"/>
        <end position="3484"/>
    </location>
</feature>
<feature type="compositionally biased region" description="Basic and acidic residues" evidence="19">
    <location>
        <begin position="3794"/>
        <end position="3812"/>
    </location>
</feature>
<feature type="compositionally biased region" description="Low complexity" evidence="19">
    <location>
        <begin position="1350"/>
        <end position="1361"/>
    </location>
</feature>
<dbReference type="PROSITE" id="PS50102">
    <property type="entry name" value="RRM"/>
    <property type="match status" value="4"/>
</dbReference>
<feature type="region of interest" description="Disordered" evidence="19">
    <location>
        <begin position="4282"/>
        <end position="4302"/>
    </location>
</feature>
<dbReference type="InterPro" id="IPR010912">
    <property type="entry name" value="SPOC_met"/>
</dbReference>
<feature type="region of interest" description="Disordered" evidence="19">
    <location>
        <begin position="4397"/>
        <end position="4422"/>
    </location>
</feature>
<feature type="region of interest" description="Disordered" evidence="19">
    <location>
        <begin position="1244"/>
        <end position="1272"/>
    </location>
</feature>
<dbReference type="CDD" id="cd21543">
    <property type="entry name" value="SPOC_SHARP"/>
    <property type="match status" value="1"/>
</dbReference>
<feature type="region of interest" description="Disordered" evidence="19">
    <location>
        <begin position="3069"/>
        <end position="3090"/>
    </location>
</feature>
<feature type="compositionally biased region" description="Polar residues" evidence="19">
    <location>
        <begin position="1246"/>
        <end position="1263"/>
    </location>
</feature>
<feature type="compositionally biased region" description="Acidic residues" evidence="19">
    <location>
        <begin position="3635"/>
        <end position="3645"/>
    </location>
</feature>
<comment type="subcellular location">
    <subcellularLocation>
        <location evidence="1">Nucleus</location>
    </subcellularLocation>
</comment>
<feature type="compositionally biased region" description="Basic and acidic residues" evidence="19">
    <location>
        <begin position="1917"/>
        <end position="2174"/>
    </location>
</feature>
<evidence type="ECO:0000259" key="21">
    <source>
        <dbReference type="PROSITE" id="PS50917"/>
    </source>
</evidence>
<feature type="compositionally biased region" description="Basic and acidic residues" evidence="19">
    <location>
        <begin position="2238"/>
        <end position="2261"/>
    </location>
</feature>
<feature type="region of interest" description="Disordered" evidence="19">
    <location>
        <begin position="4810"/>
        <end position="4857"/>
    </location>
</feature>
<feature type="compositionally biased region" description="Basic and acidic residues" evidence="19">
    <location>
        <begin position="808"/>
        <end position="819"/>
    </location>
</feature>
<keyword evidence="14" id="KW-0539">Nucleus</keyword>
<evidence type="ECO:0000256" key="17">
    <source>
        <dbReference type="ARBA" id="ARBA00078128"/>
    </source>
</evidence>
<feature type="compositionally biased region" description="Basic and acidic residues" evidence="19">
    <location>
        <begin position="1821"/>
        <end position="1833"/>
    </location>
</feature>
<evidence type="ECO:0000256" key="15">
    <source>
        <dbReference type="ARBA" id="ARBA00069486"/>
    </source>
</evidence>
<comment type="similarity">
    <text evidence="2">Belongs to the RRM Spen family.</text>
</comment>
<feature type="compositionally biased region" description="Basic and acidic residues" evidence="19">
    <location>
        <begin position="2452"/>
        <end position="2486"/>
    </location>
</feature>
<evidence type="ECO:0000256" key="4">
    <source>
        <dbReference type="ARBA" id="ARBA00022491"/>
    </source>
</evidence>
<feature type="compositionally biased region" description="Basic and acidic residues" evidence="19">
    <location>
        <begin position="2612"/>
        <end position="2631"/>
    </location>
</feature>
<feature type="compositionally biased region" description="Basic and acidic residues" evidence="19">
    <location>
        <begin position="3449"/>
        <end position="3458"/>
    </location>
</feature>
<feature type="compositionally biased region" description="Basic and acidic residues" evidence="19">
    <location>
        <begin position="2500"/>
        <end position="2524"/>
    </location>
</feature>
<feature type="compositionally biased region" description="Basic and acidic residues" evidence="19">
    <location>
        <begin position="3671"/>
        <end position="3682"/>
    </location>
</feature>
<feature type="region of interest" description="Disordered" evidence="19">
    <location>
        <begin position="1333"/>
        <end position="1365"/>
    </location>
</feature>
<keyword evidence="11" id="KW-0238">DNA-binding</keyword>
<feature type="compositionally biased region" description="Basic and acidic residues" evidence="19">
    <location>
        <begin position="4121"/>
        <end position="4147"/>
    </location>
</feature>
<evidence type="ECO:0000256" key="14">
    <source>
        <dbReference type="ARBA" id="ARBA00023242"/>
    </source>
</evidence>
<protein>
    <recommendedName>
        <fullName evidence="15">Msx2-interacting protein</fullName>
    </recommendedName>
    <alternativeName>
        <fullName evidence="16">SMART/HDAC1-associated repressor protein</fullName>
    </alternativeName>
    <alternativeName>
        <fullName evidence="17">SPEN homolog</fullName>
    </alternativeName>
</protein>
<evidence type="ECO:0000256" key="13">
    <source>
        <dbReference type="ARBA" id="ARBA00023163"/>
    </source>
</evidence>